<dbReference type="InterPro" id="IPR036069">
    <property type="entry name" value="DUF34/NIF3_sf"/>
</dbReference>
<evidence type="ECO:0000313" key="3">
    <source>
        <dbReference type="EMBL" id="KKN95403.1"/>
    </source>
</evidence>
<organism evidence="3">
    <name type="scientific">marine sediment metagenome</name>
    <dbReference type="NCBI Taxonomy" id="412755"/>
    <lineage>
        <taxon>unclassified sequences</taxon>
        <taxon>metagenomes</taxon>
        <taxon>ecological metagenomes</taxon>
    </lineage>
</organism>
<evidence type="ECO:0008006" key="4">
    <source>
        <dbReference type="Google" id="ProtNLM"/>
    </source>
</evidence>
<name>A0A0F9XT28_9ZZZZ</name>
<evidence type="ECO:0000256" key="2">
    <source>
        <dbReference type="ARBA" id="ARBA00022723"/>
    </source>
</evidence>
<comment type="similarity">
    <text evidence="1">Belongs to the GTP cyclohydrolase I type 2/NIF3 family.</text>
</comment>
<dbReference type="AlphaFoldDB" id="A0A0F9XT28"/>
<dbReference type="GO" id="GO:0005737">
    <property type="term" value="C:cytoplasm"/>
    <property type="evidence" value="ECO:0007669"/>
    <property type="project" value="TreeGrafter"/>
</dbReference>
<dbReference type="EMBL" id="LAZR01000071">
    <property type="protein sequence ID" value="KKN95403.1"/>
    <property type="molecule type" value="Genomic_DNA"/>
</dbReference>
<keyword evidence="2" id="KW-0479">Metal-binding</keyword>
<accession>A0A0F9XT28</accession>
<dbReference type="Gene3D" id="3.40.1390.30">
    <property type="entry name" value="NIF3 (NGG1p interacting factor 3)-like"/>
    <property type="match status" value="2"/>
</dbReference>
<comment type="caution">
    <text evidence="3">The sequence shown here is derived from an EMBL/GenBank/DDBJ whole genome shotgun (WGS) entry which is preliminary data.</text>
</comment>
<protein>
    <recommendedName>
        <fullName evidence="4">GTP cyclohydrolase 1 type 2 homolog</fullName>
    </recommendedName>
</protein>
<dbReference type="PANTHER" id="PTHR13799:SF14">
    <property type="entry name" value="GTP CYCLOHYDROLASE 1 TYPE 2 HOMOLOG"/>
    <property type="match status" value="1"/>
</dbReference>
<dbReference type="NCBIfam" id="TIGR00486">
    <property type="entry name" value="YbgI_SA1388"/>
    <property type="match status" value="1"/>
</dbReference>
<dbReference type="FunFam" id="3.40.1390.30:FF:000002">
    <property type="entry name" value="Nif3-like dinuclear metal center protein"/>
    <property type="match status" value="1"/>
</dbReference>
<reference evidence="3" key="1">
    <citation type="journal article" date="2015" name="Nature">
        <title>Complex archaea that bridge the gap between prokaryotes and eukaryotes.</title>
        <authorList>
            <person name="Spang A."/>
            <person name="Saw J.H."/>
            <person name="Jorgensen S.L."/>
            <person name="Zaremba-Niedzwiedzka K."/>
            <person name="Martijn J."/>
            <person name="Lind A.E."/>
            <person name="van Eijk R."/>
            <person name="Schleper C."/>
            <person name="Guy L."/>
            <person name="Ettema T.J."/>
        </authorList>
    </citation>
    <scope>NUCLEOTIDE SEQUENCE</scope>
</reference>
<dbReference type="PANTHER" id="PTHR13799">
    <property type="entry name" value="NGG1 INTERACTING FACTOR 3"/>
    <property type="match status" value="1"/>
</dbReference>
<dbReference type="InterPro" id="IPR002678">
    <property type="entry name" value="DUF34/NIF3"/>
</dbReference>
<sequence length="297" mass="32181">MIADLVCRALSLKSRSRDLRIQSNSYREITMTDRPALDHVTPDQHSVELRVLVDYCDSLLDSAAYQDYCPNGLQIEGRAVVSRIVTGVTASQALVDAAVEQGADLLLVHHGYFWKGEPAPLTGIKQKRIKTLLAGNVSLLAYHLPLDVHSELGNNVQLAKLMGWRVAGGLEPGNPRSIGLHGELAEALSGDALAKQLSRVLGRPPLHVAGNDRPIKRIAWCTGAAQGYIEKAIALGVDAYVTGEVSEPTVHIARENGIHFFAAGHHATERYGVKALGERLAQQFGIEHAFVDIDNPV</sequence>
<proteinExistence type="inferred from homology"/>
<dbReference type="SUPFAM" id="SSF102705">
    <property type="entry name" value="NIF3 (NGG1p interacting factor 3)-like"/>
    <property type="match status" value="1"/>
</dbReference>
<evidence type="ECO:0000256" key="1">
    <source>
        <dbReference type="ARBA" id="ARBA00006964"/>
    </source>
</evidence>
<dbReference type="GO" id="GO:0046872">
    <property type="term" value="F:metal ion binding"/>
    <property type="evidence" value="ECO:0007669"/>
    <property type="project" value="UniProtKB-KW"/>
</dbReference>
<gene>
    <name evidence="3" type="ORF">LCGC14_0179300</name>
</gene>
<dbReference type="Pfam" id="PF01784">
    <property type="entry name" value="DUF34_NIF3"/>
    <property type="match status" value="1"/>
</dbReference>